<organism evidence="1 2">
    <name type="scientific">Gordonia hankookensis</name>
    <dbReference type="NCBI Taxonomy" id="589403"/>
    <lineage>
        <taxon>Bacteria</taxon>
        <taxon>Bacillati</taxon>
        <taxon>Actinomycetota</taxon>
        <taxon>Actinomycetes</taxon>
        <taxon>Mycobacteriales</taxon>
        <taxon>Gordoniaceae</taxon>
        <taxon>Gordonia</taxon>
    </lineage>
</organism>
<keyword evidence="2" id="KW-1185">Reference proteome</keyword>
<dbReference type="EMBL" id="JACWMS010000005">
    <property type="protein sequence ID" value="MBD1322319.1"/>
    <property type="molecule type" value="Genomic_DNA"/>
</dbReference>
<name>A0ABR7WKK1_9ACTN</name>
<evidence type="ECO:0000313" key="1">
    <source>
        <dbReference type="EMBL" id="MBD1322319.1"/>
    </source>
</evidence>
<evidence type="ECO:0000313" key="2">
    <source>
        <dbReference type="Proteomes" id="UP000602395"/>
    </source>
</evidence>
<comment type="caution">
    <text evidence="1">The sequence shown here is derived from an EMBL/GenBank/DDBJ whole genome shotgun (WGS) entry which is preliminary data.</text>
</comment>
<protein>
    <submittedName>
        <fullName evidence="1">Uncharacterized protein</fullName>
    </submittedName>
</protein>
<sequence>MTSTDLFVSGPPAWPGCALGAWAAAWLAGRCAPDDVIDTMSEFANRHLVVDPDAIVDVAGDSDARLGLLTVLRRARQIEVRLPTSGAPQGLPPDPATTAGLEVGEILLIHGDVTSSSTIGLTPTLDGDTCRWTIHRFRSEVPIVRPEPLGQVEYELREAIRETATIIGGLGSAGGRSGGAELRTTLTALTARHQVILPPHDDIRATRVIDSAAQVEAIITLAGAHAPTFGVTARHVETGDSRLRRLSGLARAARAAAVNRVIVEHLPADR</sequence>
<accession>A0ABR7WKK1</accession>
<dbReference type="RefSeq" id="WP_190268646.1">
    <property type="nucleotide sequence ID" value="NZ_BAABAD010000004.1"/>
</dbReference>
<dbReference type="Proteomes" id="UP000602395">
    <property type="component" value="Unassembled WGS sequence"/>
</dbReference>
<gene>
    <name evidence="1" type="ORF">IDF66_22290</name>
</gene>
<proteinExistence type="predicted"/>
<reference evidence="1 2" key="1">
    <citation type="submission" date="2020-09" db="EMBL/GenBank/DDBJ databases">
        <title>Novel species in genus Gordonia.</title>
        <authorList>
            <person name="Zhang G."/>
        </authorList>
    </citation>
    <scope>NUCLEOTIDE SEQUENCE [LARGE SCALE GENOMIC DNA]</scope>
    <source>
        <strain evidence="1 2">ON-33</strain>
    </source>
</reference>